<evidence type="ECO:0000313" key="3">
    <source>
        <dbReference type="Proteomes" id="UP000499080"/>
    </source>
</evidence>
<feature type="compositionally biased region" description="Polar residues" evidence="1">
    <location>
        <begin position="1"/>
        <end position="30"/>
    </location>
</feature>
<dbReference type="AlphaFoldDB" id="A0A4Y2T842"/>
<comment type="caution">
    <text evidence="2">The sequence shown here is derived from an EMBL/GenBank/DDBJ whole genome shotgun (WGS) entry which is preliminary data.</text>
</comment>
<proteinExistence type="predicted"/>
<dbReference type="EMBL" id="BGPR01026553">
    <property type="protein sequence ID" value="GBN96371.1"/>
    <property type="molecule type" value="Genomic_DNA"/>
</dbReference>
<accession>A0A4Y2T842</accession>
<name>A0A4Y2T842_ARAVE</name>
<evidence type="ECO:0000313" key="2">
    <source>
        <dbReference type="EMBL" id="GBN96371.1"/>
    </source>
</evidence>
<dbReference type="Proteomes" id="UP000499080">
    <property type="component" value="Unassembled WGS sequence"/>
</dbReference>
<keyword evidence="3" id="KW-1185">Reference proteome</keyword>
<feature type="region of interest" description="Disordered" evidence="1">
    <location>
        <begin position="1"/>
        <end position="40"/>
    </location>
</feature>
<protein>
    <submittedName>
        <fullName evidence="2">Uncharacterized protein</fullName>
    </submittedName>
</protein>
<organism evidence="2 3">
    <name type="scientific">Araneus ventricosus</name>
    <name type="common">Orbweaver spider</name>
    <name type="synonym">Epeira ventricosa</name>
    <dbReference type="NCBI Taxonomy" id="182803"/>
    <lineage>
        <taxon>Eukaryota</taxon>
        <taxon>Metazoa</taxon>
        <taxon>Ecdysozoa</taxon>
        <taxon>Arthropoda</taxon>
        <taxon>Chelicerata</taxon>
        <taxon>Arachnida</taxon>
        <taxon>Araneae</taxon>
        <taxon>Araneomorphae</taxon>
        <taxon>Entelegynae</taxon>
        <taxon>Araneoidea</taxon>
        <taxon>Araneidae</taxon>
        <taxon>Araneus</taxon>
    </lineage>
</organism>
<dbReference type="OrthoDB" id="10026072at2759"/>
<sequence>MADQSSHLEPTEGPNEQNVSNDTGQDNFASASDPFEGESPEFKGLLEKAMELETEIQAAIAASKATSAKQTEIRQPLMEIMKIIFHQQVMIGHLMGRLSTEFKERTPSYAQMVTAPVISSSKKRDRSRSRARKLHNVMVYPKTEGVTSDQTRKKIQSKILPSNINVKINSVKNIGKGGIIINAPSSDDIDKLIMEFQQIDEIRDGFQAFKPKLKDPSIIIFNVTEDLSN</sequence>
<evidence type="ECO:0000256" key="1">
    <source>
        <dbReference type="SAM" id="MobiDB-lite"/>
    </source>
</evidence>
<reference evidence="2 3" key="1">
    <citation type="journal article" date="2019" name="Sci. Rep.">
        <title>Orb-weaving spider Araneus ventricosus genome elucidates the spidroin gene catalogue.</title>
        <authorList>
            <person name="Kono N."/>
            <person name="Nakamura H."/>
            <person name="Ohtoshi R."/>
            <person name="Moran D.A.P."/>
            <person name="Shinohara A."/>
            <person name="Yoshida Y."/>
            <person name="Fujiwara M."/>
            <person name="Mori M."/>
            <person name="Tomita M."/>
            <person name="Arakawa K."/>
        </authorList>
    </citation>
    <scope>NUCLEOTIDE SEQUENCE [LARGE SCALE GENOMIC DNA]</scope>
</reference>
<gene>
    <name evidence="2" type="ORF">AVEN_222284_1</name>
</gene>